<evidence type="ECO:0000259" key="2">
    <source>
        <dbReference type="Pfam" id="PF00487"/>
    </source>
</evidence>
<keyword evidence="1" id="KW-1133">Transmembrane helix</keyword>
<sequence>MSNVRNQISSRLHPLADLLVSHISGCPARDHKERTWSAHTLIAASTASMIAGGAALYLATSSAISLWTIILAYMGCIVLAGSIRYHQTVLMHHAAHGMLFKSKPGMDSDHPTQAGQHGKDPRNLRYASIASCMFLLPSPEDYHEEHIAAHHKTLRIFATTADPDAAFLLGLGFIPGTSVAKQRWLLLRTLLSPRLHARMAWQRICSAGRPSMARKIGVMTTLSMLLLLILLEPAFGAMLTFALFPVVHCAALFQFTTEHLWFSPMLPGESANCRAARLSHARFSCDPTPSSRLGWIRWWARLLTLHLTMRVLALNGDLPQHDMHHLRPNADFQKLGALRWELYDNDIETREYWGYGAVLTAVMQHIEEAGK</sequence>
<feature type="transmembrane region" description="Helical" evidence="1">
    <location>
        <begin position="38"/>
        <end position="58"/>
    </location>
</feature>
<dbReference type="Pfam" id="PF00487">
    <property type="entry name" value="FA_desaturase"/>
    <property type="match status" value="1"/>
</dbReference>
<dbReference type="InterPro" id="IPR005804">
    <property type="entry name" value="FA_desaturase_dom"/>
</dbReference>
<dbReference type="EC" id="1.14.19.-" evidence="3"/>
<feature type="domain" description="Fatty acid desaturase" evidence="2">
    <location>
        <begin position="125"/>
        <end position="345"/>
    </location>
</feature>
<feature type="transmembrane region" description="Helical" evidence="1">
    <location>
        <begin position="64"/>
        <end position="83"/>
    </location>
</feature>
<comment type="caution">
    <text evidence="3">The sequence shown here is derived from an EMBL/GenBank/DDBJ whole genome shotgun (WGS) entry which is preliminary data.</text>
</comment>
<dbReference type="GO" id="GO:0016491">
    <property type="term" value="F:oxidoreductase activity"/>
    <property type="evidence" value="ECO:0007669"/>
    <property type="project" value="UniProtKB-KW"/>
</dbReference>
<keyword evidence="4" id="KW-1185">Reference proteome</keyword>
<dbReference type="EMBL" id="JBHTIF010000001">
    <property type="protein sequence ID" value="MFD0724566.1"/>
    <property type="molecule type" value="Genomic_DNA"/>
</dbReference>
<gene>
    <name evidence="3" type="ORF">ACFQ0E_03030</name>
</gene>
<reference evidence="4" key="1">
    <citation type="journal article" date="2019" name="Int. J. Syst. Evol. Microbiol.">
        <title>The Global Catalogue of Microorganisms (GCM) 10K type strain sequencing project: providing services to taxonomists for standard genome sequencing and annotation.</title>
        <authorList>
            <consortium name="The Broad Institute Genomics Platform"/>
            <consortium name="The Broad Institute Genome Sequencing Center for Infectious Disease"/>
            <person name="Wu L."/>
            <person name="Ma J."/>
        </authorList>
    </citation>
    <scope>NUCLEOTIDE SEQUENCE [LARGE SCALE GENOMIC DNA]</scope>
    <source>
        <strain evidence="4">CCUG 55585</strain>
    </source>
</reference>
<evidence type="ECO:0000313" key="4">
    <source>
        <dbReference type="Proteomes" id="UP001597110"/>
    </source>
</evidence>
<proteinExistence type="predicted"/>
<keyword evidence="3" id="KW-0560">Oxidoreductase</keyword>
<organism evidence="3 4">
    <name type="scientific">Lysobacter brunescens</name>
    <dbReference type="NCBI Taxonomy" id="262323"/>
    <lineage>
        <taxon>Bacteria</taxon>
        <taxon>Pseudomonadati</taxon>
        <taxon>Pseudomonadota</taxon>
        <taxon>Gammaproteobacteria</taxon>
        <taxon>Lysobacterales</taxon>
        <taxon>Lysobacteraceae</taxon>
        <taxon>Lysobacter</taxon>
    </lineage>
</organism>
<accession>A0ABW2YAD0</accession>
<protein>
    <submittedName>
        <fullName evidence="3">Fatty acid desaturase</fullName>
        <ecNumber evidence="3">1.14.19.-</ecNumber>
    </submittedName>
</protein>
<keyword evidence="1" id="KW-0472">Membrane</keyword>
<keyword evidence="1" id="KW-0812">Transmembrane</keyword>
<evidence type="ECO:0000256" key="1">
    <source>
        <dbReference type="SAM" id="Phobius"/>
    </source>
</evidence>
<name>A0ABW2YAD0_9GAMM</name>
<dbReference type="Proteomes" id="UP001597110">
    <property type="component" value="Unassembled WGS sequence"/>
</dbReference>
<evidence type="ECO:0000313" key="3">
    <source>
        <dbReference type="EMBL" id="MFD0724566.1"/>
    </source>
</evidence>